<protein>
    <recommendedName>
        <fullName evidence="1">ChsH2 C-terminal OB-fold domain-containing protein</fullName>
    </recommendedName>
</protein>
<dbReference type="SUPFAM" id="SSF50249">
    <property type="entry name" value="Nucleic acid-binding proteins"/>
    <property type="match status" value="1"/>
</dbReference>
<dbReference type="AlphaFoldDB" id="A0A7W9EEB8"/>
<gene>
    <name evidence="2" type="ORF">FHS49_000821</name>
</gene>
<dbReference type="PANTHER" id="PTHR34075">
    <property type="entry name" value="BLR3430 PROTEIN"/>
    <property type="match status" value="1"/>
</dbReference>
<feature type="domain" description="ChsH2 C-terminal OB-fold" evidence="1">
    <location>
        <begin position="62"/>
        <end position="123"/>
    </location>
</feature>
<organism evidence="2 3">
    <name type="scientific">Sphingobium boeckii</name>
    <dbReference type="NCBI Taxonomy" id="1082345"/>
    <lineage>
        <taxon>Bacteria</taxon>
        <taxon>Pseudomonadati</taxon>
        <taxon>Pseudomonadota</taxon>
        <taxon>Alphaproteobacteria</taxon>
        <taxon>Sphingomonadales</taxon>
        <taxon>Sphingomonadaceae</taxon>
        <taxon>Sphingobium</taxon>
    </lineage>
</organism>
<evidence type="ECO:0000313" key="3">
    <source>
        <dbReference type="Proteomes" id="UP000549617"/>
    </source>
</evidence>
<accession>A0A7W9EEB8</accession>
<dbReference type="PANTHER" id="PTHR34075:SF5">
    <property type="entry name" value="BLR3430 PROTEIN"/>
    <property type="match status" value="1"/>
</dbReference>
<sequence length="146" mass="15740">MNDPQTSARVAFRPGFLVGNLAELASLRLAGSRCNECAITLLGERHRCENCSSADLSHQAFASHGVVHSYTVQRFAPPKPNACLHPWVPRPLAWIDLADGGPRIMSPVLCDPDAIDIGSKVSLSCGIGWVDAEAREVVAFQFILTS</sequence>
<name>A0A7W9EEB8_9SPHN</name>
<keyword evidence="3" id="KW-1185">Reference proteome</keyword>
<dbReference type="Pfam" id="PF01796">
    <property type="entry name" value="OB_ChsH2_C"/>
    <property type="match status" value="1"/>
</dbReference>
<dbReference type="RefSeq" id="WP_184015477.1">
    <property type="nucleotide sequence ID" value="NZ_JACIJC010000001.1"/>
</dbReference>
<evidence type="ECO:0000259" key="1">
    <source>
        <dbReference type="Pfam" id="PF01796"/>
    </source>
</evidence>
<reference evidence="2 3" key="1">
    <citation type="submission" date="2020-08" db="EMBL/GenBank/DDBJ databases">
        <title>Genomic Encyclopedia of Type Strains, Phase IV (KMG-IV): sequencing the most valuable type-strain genomes for metagenomic binning, comparative biology and taxonomic classification.</title>
        <authorList>
            <person name="Goeker M."/>
        </authorList>
    </citation>
    <scope>NUCLEOTIDE SEQUENCE [LARGE SCALE GENOMIC DNA]</scope>
    <source>
        <strain evidence="2 3">DSM 25079</strain>
    </source>
</reference>
<proteinExistence type="predicted"/>
<dbReference type="InterPro" id="IPR012340">
    <property type="entry name" value="NA-bd_OB-fold"/>
</dbReference>
<comment type="caution">
    <text evidence="2">The sequence shown here is derived from an EMBL/GenBank/DDBJ whole genome shotgun (WGS) entry which is preliminary data.</text>
</comment>
<dbReference type="EMBL" id="JACIJC010000001">
    <property type="protein sequence ID" value="MBB5684830.1"/>
    <property type="molecule type" value="Genomic_DNA"/>
</dbReference>
<dbReference type="InterPro" id="IPR002878">
    <property type="entry name" value="ChsH2_C"/>
</dbReference>
<evidence type="ECO:0000313" key="2">
    <source>
        <dbReference type="EMBL" id="MBB5684830.1"/>
    </source>
</evidence>
<dbReference type="Proteomes" id="UP000549617">
    <property type="component" value="Unassembled WGS sequence"/>
</dbReference>
<dbReference type="InterPro" id="IPR052513">
    <property type="entry name" value="Thioester_dehydratase-like"/>
</dbReference>